<proteinExistence type="predicted"/>
<sequence>MEDVKLGGPDVLDARETFGHSMLLKLFIEPTVTLISSRVDETIVDKLDPERRASGTEDGRSDPFSLPYVLAVRPSAEFAYEAAKNKLYNLRIGAPDGPQVTFVVPGDVIAGDEDGFGGDEDYPGRQGQLLRLSGWIDLDSHLTVGCAGAVLSYIQRRRASGYLPGDPAAHAMFRVSTMQMFSLTGTMFVNSDTLLSLQVIQSESHPHSHNQGPTKSNSGSKEGLSVYGLFHHLARTPQGKFLLRQYFLRPSLNIDIINERLDTISVMIRPDNTTTLENIVKHLGQVKNMRSVLVSLRKGISAAGGRHGGVSQSVWSSMRQFVFHALKIKDAFNEIIGADRLAIHNKIMERFEGHHLAQVGRSISEVVDFEQSAEHHRTVVLPGIDEELDNMKRTYDGLESLLSRVAAHVARDVPIALDAQINVIFFPQIGFLITIRLDPETGCGVYEGSENDPWEKMFTTDAMAYYKNKDMSEMDSYLGDIYGRICGMVDLLLALAQGAKMYKLTRPRMTEANVIKIRGGRSVVCTVGWNRAYKLTELRHPLQELTVPAYVANDTLLVGGPDARPLALQGSLASQTSTGGPTQSHSTPGDRGANLVIVTGPNYSGKSVYLKQVALIVFMAHVGSFVPADSARIGITDKILTRIATRESVSKVQSAFMIDLQQISIALNLATPRTLLIIDEFGKGTESYDGAGLAAGVFEHLLNRGESCPKVLGATHFHEIFESGFVPRREALAFAHMQVQVQQDAAHIEEQIVYLYNLRNGRSTSSYGTICAAMNGIAPEIVRRAEELILLAARGEDLVAACATMPANELSELEEGEQVARDFLAAEVGSDARSMLSDILTVSATTESA</sequence>
<dbReference type="EMBL" id="JAMKPW020000041">
    <property type="protein sequence ID" value="KAK8196747.1"/>
    <property type="molecule type" value="Genomic_DNA"/>
</dbReference>
<comment type="caution">
    <text evidence="1">The sequence shown here is derived from an EMBL/GenBank/DDBJ whole genome shotgun (WGS) entry which is preliminary data.</text>
</comment>
<evidence type="ECO:0000313" key="1">
    <source>
        <dbReference type="EMBL" id="KAK8196747.1"/>
    </source>
</evidence>
<evidence type="ECO:0000313" key="2">
    <source>
        <dbReference type="Proteomes" id="UP001320706"/>
    </source>
</evidence>
<organism evidence="1 2">
    <name type="scientific">Zalaria obscura</name>
    <dbReference type="NCBI Taxonomy" id="2024903"/>
    <lineage>
        <taxon>Eukaryota</taxon>
        <taxon>Fungi</taxon>
        <taxon>Dikarya</taxon>
        <taxon>Ascomycota</taxon>
        <taxon>Pezizomycotina</taxon>
        <taxon>Dothideomycetes</taxon>
        <taxon>Dothideomycetidae</taxon>
        <taxon>Dothideales</taxon>
        <taxon>Zalariaceae</taxon>
        <taxon>Zalaria</taxon>
    </lineage>
</organism>
<accession>A0ACC3S745</accession>
<keyword evidence="2" id="KW-1185">Reference proteome</keyword>
<name>A0ACC3S745_9PEZI</name>
<protein>
    <submittedName>
        <fullName evidence="1">Chaperone ATPase hsp78</fullName>
    </submittedName>
</protein>
<dbReference type="Proteomes" id="UP001320706">
    <property type="component" value="Unassembled WGS sequence"/>
</dbReference>
<gene>
    <name evidence="1" type="primary">HSP78_1</name>
    <name evidence="1" type="ORF">M8818_006914</name>
</gene>
<reference evidence="1" key="1">
    <citation type="submission" date="2024-02" db="EMBL/GenBank/DDBJ databases">
        <title>Metagenome Assembled Genome of Zalaria obscura JY119.</title>
        <authorList>
            <person name="Vighnesh L."/>
            <person name="Jagadeeshwari U."/>
            <person name="Venkata Ramana C."/>
            <person name="Sasikala C."/>
        </authorList>
    </citation>
    <scope>NUCLEOTIDE SEQUENCE</scope>
    <source>
        <strain evidence="1">JY119</strain>
    </source>
</reference>